<feature type="compositionally biased region" description="Low complexity" evidence="1">
    <location>
        <begin position="89"/>
        <end position="108"/>
    </location>
</feature>
<dbReference type="Proteomes" id="UP001530293">
    <property type="component" value="Unassembled WGS sequence"/>
</dbReference>
<evidence type="ECO:0000256" key="1">
    <source>
        <dbReference type="SAM" id="MobiDB-lite"/>
    </source>
</evidence>
<dbReference type="EMBL" id="JALLBG020000250">
    <property type="protein sequence ID" value="KAL3757829.1"/>
    <property type="molecule type" value="Genomic_DNA"/>
</dbReference>
<keyword evidence="3" id="KW-1185">Reference proteome</keyword>
<organism evidence="2 3">
    <name type="scientific">Discostella pseudostelligera</name>
    <dbReference type="NCBI Taxonomy" id="259834"/>
    <lineage>
        <taxon>Eukaryota</taxon>
        <taxon>Sar</taxon>
        <taxon>Stramenopiles</taxon>
        <taxon>Ochrophyta</taxon>
        <taxon>Bacillariophyta</taxon>
        <taxon>Coscinodiscophyceae</taxon>
        <taxon>Thalassiosirophycidae</taxon>
        <taxon>Stephanodiscales</taxon>
        <taxon>Stephanodiscaceae</taxon>
        <taxon>Discostella</taxon>
    </lineage>
</organism>
<sequence length="137" mass="14911">MNSTPTPSTPFTTFSSYPAGMNCCPSTPRPLKRKMILSIDNEDIYVPTSHGHDAATHVTIHIADLPSLPFSNCIDDDVASDIIARISLKTSPSSSSAPSTPSSRSLLTNTHPSRQDCIRPVLRQRDQSQKNFLARCA</sequence>
<dbReference type="AlphaFoldDB" id="A0ABD3M523"/>
<evidence type="ECO:0000313" key="3">
    <source>
        <dbReference type="Proteomes" id="UP001530293"/>
    </source>
</evidence>
<accession>A0ABD3M523</accession>
<proteinExistence type="predicted"/>
<name>A0ABD3M523_9STRA</name>
<comment type="caution">
    <text evidence="2">The sequence shown here is derived from an EMBL/GenBank/DDBJ whole genome shotgun (WGS) entry which is preliminary data.</text>
</comment>
<reference evidence="2 3" key="1">
    <citation type="submission" date="2024-10" db="EMBL/GenBank/DDBJ databases">
        <title>Updated reference genomes for cyclostephanoid diatoms.</title>
        <authorList>
            <person name="Roberts W.R."/>
            <person name="Alverson A.J."/>
        </authorList>
    </citation>
    <scope>NUCLEOTIDE SEQUENCE [LARGE SCALE GENOMIC DNA]</scope>
    <source>
        <strain evidence="2 3">AJA232-27</strain>
    </source>
</reference>
<protein>
    <submittedName>
        <fullName evidence="2">Uncharacterized protein</fullName>
    </submittedName>
</protein>
<feature type="region of interest" description="Disordered" evidence="1">
    <location>
        <begin position="89"/>
        <end position="112"/>
    </location>
</feature>
<gene>
    <name evidence="2" type="ORF">ACHAWU_006137</name>
</gene>
<evidence type="ECO:0000313" key="2">
    <source>
        <dbReference type="EMBL" id="KAL3757829.1"/>
    </source>
</evidence>